<dbReference type="Gene3D" id="3.40.1350.10">
    <property type="match status" value="1"/>
</dbReference>
<dbReference type="KEGG" id="dtn:DTL3_0540"/>
<dbReference type="InterPro" id="IPR003509">
    <property type="entry name" value="UPF0102_YraN-like"/>
</dbReference>
<protein>
    <recommendedName>
        <fullName evidence="2">UPF0102 protein DTL3_0540</fullName>
    </recommendedName>
</protein>
<accession>A0A0C7P0U6</accession>
<dbReference type="InterPro" id="IPR011856">
    <property type="entry name" value="tRNA_endonuc-like_dom_sf"/>
</dbReference>
<dbReference type="STRING" id="1006576.DTL3_0540"/>
<name>A0A0C7P0U6_DEFTU</name>
<evidence type="ECO:0000256" key="2">
    <source>
        <dbReference type="HAMAP-Rule" id="MF_00048"/>
    </source>
</evidence>
<dbReference type="InterPro" id="IPR011335">
    <property type="entry name" value="Restrct_endonuc-II-like"/>
</dbReference>
<evidence type="ECO:0000256" key="1">
    <source>
        <dbReference type="ARBA" id="ARBA00006738"/>
    </source>
</evidence>
<dbReference type="EMBL" id="LN824141">
    <property type="protein sequence ID" value="CEP77860.1"/>
    <property type="molecule type" value="Genomic_DNA"/>
</dbReference>
<dbReference type="GO" id="GO:0003676">
    <property type="term" value="F:nucleic acid binding"/>
    <property type="evidence" value="ECO:0007669"/>
    <property type="project" value="InterPro"/>
</dbReference>
<dbReference type="HOGENOM" id="CLU_115353_3_1_0"/>
<proteinExistence type="inferred from homology"/>
<gene>
    <name evidence="3" type="ORF">DTL3_0540</name>
</gene>
<evidence type="ECO:0000313" key="4">
    <source>
        <dbReference type="Proteomes" id="UP000032809"/>
    </source>
</evidence>
<comment type="similarity">
    <text evidence="1 2">Belongs to the UPF0102 family.</text>
</comment>
<reference evidence="4" key="1">
    <citation type="submission" date="2014-11" db="EMBL/GenBank/DDBJ databases">
        <authorList>
            <person name="Wibberg D."/>
        </authorList>
    </citation>
    <scope>NUCLEOTIDE SEQUENCE [LARGE SCALE GENOMIC DNA]</scope>
    <source>
        <strain evidence="4">L3</strain>
    </source>
</reference>
<dbReference type="AlphaFoldDB" id="A0A0C7P0U6"/>
<evidence type="ECO:0000313" key="3">
    <source>
        <dbReference type="EMBL" id="CEP77860.1"/>
    </source>
</evidence>
<dbReference type="Proteomes" id="UP000032809">
    <property type="component" value="Chromosome I"/>
</dbReference>
<dbReference type="HAMAP" id="MF_00048">
    <property type="entry name" value="UPF0102"/>
    <property type="match status" value="1"/>
</dbReference>
<organism evidence="3 4">
    <name type="scientific">Defluviitoga tunisiensis</name>
    <dbReference type="NCBI Taxonomy" id="1006576"/>
    <lineage>
        <taxon>Bacteria</taxon>
        <taxon>Thermotogati</taxon>
        <taxon>Thermotogota</taxon>
        <taxon>Thermotogae</taxon>
        <taxon>Petrotogales</taxon>
        <taxon>Petrotogaceae</taxon>
        <taxon>Defluviitoga</taxon>
    </lineage>
</organism>
<keyword evidence="4" id="KW-1185">Reference proteome</keyword>
<dbReference type="PANTHER" id="PTHR34039">
    <property type="entry name" value="UPF0102 PROTEIN YRAN"/>
    <property type="match status" value="1"/>
</dbReference>
<dbReference type="OrthoDB" id="9802516at2"/>
<dbReference type="PANTHER" id="PTHR34039:SF1">
    <property type="entry name" value="UPF0102 PROTEIN YRAN"/>
    <property type="match status" value="1"/>
</dbReference>
<dbReference type="Pfam" id="PF02021">
    <property type="entry name" value="UPF0102"/>
    <property type="match status" value="1"/>
</dbReference>
<dbReference type="RefSeq" id="WP_045087412.1">
    <property type="nucleotide sequence ID" value="NZ_LN824141.1"/>
</dbReference>
<sequence>MNTKGKKYEDIAANVLNIKGYKIISRNFSCKLGEIDIIALKGGILHFIEVKGGKDTFGDPAYRVNYKKLEKIMKVGDFFISINKQLSFEEVQIDVISITDDGKINYYPSQRL</sequence>
<dbReference type="SUPFAM" id="SSF52980">
    <property type="entry name" value="Restriction endonuclease-like"/>
    <property type="match status" value="1"/>
</dbReference>